<proteinExistence type="predicted"/>
<name>A0A6J0AJD2_VICPA</name>
<evidence type="ECO:0000313" key="13">
    <source>
        <dbReference type="Proteomes" id="UP001652581"/>
    </source>
</evidence>
<dbReference type="Proteomes" id="UP001652581">
    <property type="component" value="Chromosome 29"/>
</dbReference>
<dbReference type="GO" id="GO:0005634">
    <property type="term" value="C:nucleus"/>
    <property type="evidence" value="ECO:0007669"/>
    <property type="project" value="UniProtKB-SubCell"/>
</dbReference>
<dbReference type="InterPro" id="IPR017970">
    <property type="entry name" value="Homeobox_CS"/>
</dbReference>
<keyword evidence="3" id="KW-0221">Differentiation</keyword>
<dbReference type="PANTHER" id="PTHR45793:SF22">
    <property type="entry name" value="CONE-ROD HOMEOBOX PROTEIN"/>
    <property type="match status" value="1"/>
</dbReference>
<evidence type="ECO:0000256" key="4">
    <source>
        <dbReference type="ARBA" id="ARBA00023015"/>
    </source>
</evidence>
<protein>
    <submittedName>
        <fullName evidence="14">Arginine-fifty homeobox-like</fullName>
    </submittedName>
</protein>
<evidence type="ECO:0000256" key="7">
    <source>
        <dbReference type="ARBA" id="ARBA00023163"/>
    </source>
</evidence>
<feature type="DNA-binding region" description="Homeobox" evidence="9">
    <location>
        <begin position="116"/>
        <end position="175"/>
    </location>
</feature>
<dbReference type="GO" id="GO:0000978">
    <property type="term" value="F:RNA polymerase II cis-regulatory region sequence-specific DNA binding"/>
    <property type="evidence" value="ECO:0007669"/>
    <property type="project" value="TreeGrafter"/>
</dbReference>
<dbReference type="SUPFAM" id="SSF46689">
    <property type="entry name" value="Homeodomain-like"/>
    <property type="match status" value="1"/>
</dbReference>
<sequence length="295" mass="33390">MGTGTEMEQTSRRPVRVDTGGGLLPKPSFYSSYLDLTPSEGQGRRRQSLGETHQEVLKIGNPREFMTGFLCQMSAPLMNKMAQENPQPDPFICVDDSSMNSQDDSQLLAGPKKWKKHQERTSFTQTQHKELEALFSCNMFPDKNLQRKLALKLNLPDSTVKIWFRNRQFKMRKQQQQQQKSLKPPNQILPAKNVSTASSPHLFPPTVSDFCSSFSPQPLGPFSWVGDSILTESPTSDVQIQDPQLERLVASVPALYSDAYDIAQIMEMYSFPDEDEIASYSFHSLCQYLSPTRPS</sequence>
<feature type="region of interest" description="Disordered" evidence="11">
    <location>
        <begin position="173"/>
        <end position="195"/>
    </location>
</feature>
<gene>
    <name evidence="14" type="primary">LOC102534499</name>
</gene>
<dbReference type="PANTHER" id="PTHR45793">
    <property type="entry name" value="HOMEOBOX PROTEIN"/>
    <property type="match status" value="1"/>
</dbReference>
<evidence type="ECO:0000256" key="3">
    <source>
        <dbReference type="ARBA" id="ARBA00022782"/>
    </source>
</evidence>
<keyword evidence="7" id="KW-0804">Transcription</keyword>
<dbReference type="OrthoDB" id="6159439at2759"/>
<evidence type="ECO:0000256" key="9">
    <source>
        <dbReference type="PROSITE-ProRule" id="PRU00108"/>
    </source>
</evidence>
<reference evidence="14" key="1">
    <citation type="submission" date="2025-08" db="UniProtKB">
        <authorList>
            <consortium name="RefSeq"/>
        </authorList>
    </citation>
    <scope>IDENTIFICATION</scope>
</reference>
<comment type="subcellular location">
    <subcellularLocation>
        <location evidence="1 9 10">Nucleus</location>
    </subcellularLocation>
</comment>
<dbReference type="Gene3D" id="1.10.10.60">
    <property type="entry name" value="Homeodomain-like"/>
    <property type="match status" value="1"/>
</dbReference>
<dbReference type="InParanoid" id="A0A6J0AJD2"/>
<dbReference type="RefSeq" id="XP_015095029.2">
    <property type="nucleotide sequence ID" value="XM_015239543.2"/>
</dbReference>
<evidence type="ECO:0000256" key="5">
    <source>
        <dbReference type="ARBA" id="ARBA00023125"/>
    </source>
</evidence>
<evidence type="ECO:0000313" key="14">
    <source>
        <dbReference type="RefSeq" id="XP_015095029.2"/>
    </source>
</evidence>
<evidence type="ECO:0000256" key="6">
    <source>
        <dbReference type="ARBA" id="ARBA00023155"/>
    </source>
</evidence>
<evidence type="ECO:0000256" key="2">
    <source>
        <dbReference type="ARBA" id="ARBA00022473"/>
    </source>
</evidence>
<keyword evidence="2" id="KW-0217">Developmental protein</keyword>
<dbReference type="PROSITE" id="PS50071">
    <property type="entry name" value="HOMEOBOX_2"/>
    <property type="match status" value="1"/>
</dbReference>
<dbReference type="GeneID" id="102534499"/>
<evidence type="ECO:0000259" key="12">
    <source>
        <dbReference type="PROSITE" id="PS50071"/>
    </source>
</evidence>
<dbReference type="PROSITE" id="PS00027">
    <property type="entry name" value="HOMEOBOX_1"/>
    <property type="match status" value="1"/>
</dbReference>
<dbReference type="CDD" id="cd00086">
    <property type="entry name" value="homeodomain"/>
    <property type="match status" value="1"/>
</dbReference>
<feature type="region of interest" description="Disordered" evidence="11">
    <location>
        <begin position="1"/>
        <end position="52"/>
    </location>
</feature>
<evidence type="ECO:0000256" key="11">
    <source>
        <dbReference type="SAM" id="MobiDB-lite"/>
    </source>
</evidence>
<evidence type="ECO:0000256" key="8">
    <source>
        <dbReference type="ARBA" id="ARBA00023242"/>
    </source>
</evidence>
<dbReference type="SMART" id="SM00389">
    <property type="entry name" value="HOX"/>
    <property type="match status" value="1"/>
</dbReference>
<dbReference type="GO" id="GO:0000981">
    <property type="term" value="F:DNA-binding transcription factor activity, RNA polymerase II-specific"/>
    <property type="evidence" value="ECO:0007669"/>
    <property type="project" value="InterPro"/>
</dbReference>
<dbReference type="Pfam" id="PF00046">
    <property type="entry name" value="Homeodomain"/>
    <property type="match status" value="1"/>
</dbReference>
<accession>A0A6J0AJD2</accession>
<evidence type="ECO:0000256" key="1">
    <source>
        <dbReference type="ARBA" id="ARBA00004123"/>
    </source>
</evidence>
<dbReference type="KEGG" id="vpc:102534499"/>
<keyword evidence="8 9" id="KW-0539">Nucleus</keyword>
<dbReference type="InterPro" id="IPR009057">
    <property type="entry name" value="Homeodomain-like_sf"/>
</dbReference>
<keyword evidence="13" id="KW-1185">Reference proteome</keyword>
<keyword evidence="4" id="KW-0805">Transcription regulation</keyword>
<keyword evidence="5 9" id="KW-0238">DNA-binding</keyword>
<evidence type="ECO:0000256" key="10">
    <source>
        <dbReference type="RuleBase" id="RU000682"/>
    </source>
</evidence>
<keyword evidence="6 9" id="KW-0371">Homeobox</keyword>
<organism evidence="13 14">
    <name type="scientific">Vicugna pacos</name>
    <name type="common">Alpaca</name>
    <name type="synonym">Lama pacos</name>
    <dbReference type="NCBI Taxonomy" id="30538"/>
    <lineage>
        <taxon>Eukaryota</taxon>
        <taxon>Metazoa</taxon>
        <taxon>Chordata</taxon>
        <taxon>Craniata</taxon>
        <taxon>Vertebrata</taxon>
        <taxon>Euteleostomi</taxon>
        <taxon>Mammalia</taxon>
        <taxon>Eutheria</taxon>
        <taxon>Laurasiatheria</taxon>
        <taxon>Artiodactyla</taxon>
        <taxon>Tylopoda</taxon>
        <taxon>Camelidae</taxon>
        <taxon>Vicugna</taxon>
    </lineage>
</organism>
<feature type="domain" description="Homeobox" evidence="12">
    <location>
        <begin position="114"/>
        <end position="174"/>
    </location>
</feature>
<dbReference type="InterPro" id="IPR001356">
    <property type="entry name" value="HD"/>
</dbReference>